<dbReference type="EMBL" id="MU152946">
    <property type="protein sequence ID" value="KAF9440044.1"/>
    <property type="molecule type" value="Genomic_DNA"/>
</dbReference>
<keyword evidence="2" id="KW-1185">Reference proteome</keyword>
<reference evidence="1" key="1">
    <citation type="submission" date="2020-11" db="EMBL/GenBank/DDBJ databases">
        <authorList>
            <consortium name="DOE Joint Genome Institute"/>
            <person name="Ahrendt S."/>
            <person name="Riley R."/>
            <person name="Andreopoulos W."/>
            <person name="Labutti K."/>
            <person name="Pangilinan J."/>
            <person name="Ruiz-Duenas F.J."/>
            <person name="Barrasa J.M."/>
            <person name="Sanchez-Garcia M."/>
            <person name="Camarero S."/>
            <person name="Miyauchi S."/>
            <person name="Serrano A."/>
            <person name="Linde D."/>
            <person name="Babiker R."/>
            <person name="Drula E."/>
            <person name="Ayuso-Fernandez I."/>
            <person name="Pacheco R."/>
            <person name="Padilla G."/>
            <person name="Ferreira P."/>
            <person name="Barriuso J."/>
            <person name="Kellner H."/>
            <person name="Castanera R."/>
            <person name="Alfaro M."/>
            <person name="Ramirez L."/>
            <person name="Pisabarro A.G."/>
            <person name="Kuo A."/>
            <person name="Tritt A."/>
            <person name="Lipzen A."/>
            <person name="He G."/>
            <person name="Yan M."/>
            <person name="Ng V."/>
            <person name="Cullen D."/>
            <person name="Martin F."/>
            <person name="Rosso M.-N."/>
            <person name="Henrissat B."/>
            <person name="Hibbett D."/>
            <person name="Martinez A.T."/>
            <person name="Grigoriev I.V."/>
        </authorList>
    </citation>
    <scope>NUCLEOTIDE SEQUENCE</scope>
    <source>
        <strain evidence="1">MF-IS2</strain>
    </source>
</reference>
<accession>A0A9P5WW88</accession>
<organism evidence="1 2">
    <name type="scientific">Macrolepiota fuliginosa MF-IS2</name>
    <dbReference type="NCBI Taxonomy" id="1400762"/>
    <lineage>
        <taxon>Eukaryota</taxon>
        <taxon>Fungi</taxon>
        <taxon>Dikarya</taxon>
        <taxon>Basidiomycota</taxon>
        <taxon>Agaricomycotina</taxon>
        <taxon>Agaricomycetes</taxon>
        <taxon>Agaricomycetidae</taxon>
        <taxon>Agaricales</taxon>
        <taxon>Agaricineae</taxon>
        <taxon>Agaricaceae</taxon>
        <taxon>Macrolepiota</taxon>
    </lineage>
</organism>
<name>A0A9P5WW88_9AGAR</name>
<dbReference type="AlphaFoldDB" id="A0A9P5WW88"/>
<protein>
    <submittedName>
        <fullName evidence="1">Uncharacterized protein</fullName>
    </submittedName>
</protein>
<evidence type="ECO:0000313" key="1">
    <source>
        <dbReference type="EMBL" id="KAF9440044.1"/>
    </source>
</evidence>
<evidence type="ECO:0000313" key="2">
    <source>
        <dbReference type="Proteomes" id="UP000807342"/>
    </source>
</evidence>
<proteinExistence type="predicted"/>
<sequence>MPPKKTALCFEDLTVQQWEELMQEYIAQRSSMGDAGSEGMEVDVDDLGEVAKRHRELEGSQVVSWEKGKKKVKAKWVETSEEEGNYPGTDEYFGDKVDCLVDKMLGMCMSQGETWDAMDQVVNALERDADEYSDQGMNVLDRNMELNWELREALDQNTLQLKSAQKYWEQEDVEEHGEGSSRKVYKDF</sequence>
<comment type="caution">
    <text evidence="1">The sequence shown here is derived from an EMBL/GenBank/DDBJ whole genome shotgun (WGS) entry which is preliminary data.</text>
</comment>
<dbReference type="Proteomes" id="UP000807342">
    <property type="component" value="Unassembled WGS sequence"/>
</dbReference>
<gene>
    <name evidence="1" type="ORF">P691DRAFT_768375</name>
</gene>